<gene>
    <name evidence="2" type="ORF">N7U62_19620</name>
</gene>
<proteinExistence type="predicted"/>
<name>A0ABT3CYX0_9BACT</name>
<feature type="chain" id="PRO_5045213466" description="Lipocalin-like domain-containing protein" evidence="1">
    <location>
        <begin position="22"/>
        <end position="157"/>
    </location>
</feature>
<reference evidence="2 3" key="1">
    <citation type="submission" date="2022-10" db="EMBL/GenBank/DDBJ databases">
        <title>Comparative genomics and taxonomic characterization of three novel marine species of genus Reichenbachiella exhibiting antioxidant and polysaccharide degradation activities.</title>
        <authorList>
            <person name="Muhammad N."/>
            <person name="Lee Y.-J."/>
            <person name="Ko J."/>
            <person name="Kim S.-G."/>
        </authorList>
    </citation>
    <scope>NUCLEOTIDE SEQUENCE [LARGE SCALE GENOMIC DNA]</scope>
    <source>
        <strain evidence="2 3">ABR2-5</strain>
    </source>
</reference>
<evidence type="ECO:0000313" key="2">
    <source>
        <dbReference type="EMBL" id="MCV9388896.1"/>
    </source>
</evidence>
<dbReference type="Gene3D" id="2.40.128.490">
    <property type="entry name" value="Uncharacterised protein PF14869, DUF4488"/>
    <property type="match status" value="1"/>
</dbReference>
<accession>A0ABT3CYX0</accession>
<sequence>MKAKLIYILLATVLFSCQPPASSLKSKKATVNPLIGTWELQKGTIIKGGDTTVTDYTKGQRLIKIINESHFAFLRHDLEQGKDSSTAVFVAGGGSYQLEGDVYTEHLQFLNYREWEGNDFEFTVKIDGDTLIQEGIEKIEGLGVEQYNIERYLRTTE</sequence>
<dbReference type="Proteomes" id="UP001300692">
    <property type="component" value="Unassembled WGS sequence"/>
</dbReference>
<protein>
    <recommendedName>
        <fullName evidence="4">Lipocalin-like domain-containing protein</fullName>
    </recommendedName>
</protein>
<evidence type="ECO:0008006" key="4">
    <source>
        <dbReference type="Google" id="ProtNLM"/>
    </source>
</evidence>
<evidence type="ECO:0000256" key="1">
    <source>
        <dbReference type="SAM" id="SignalP"/>
    </source>
</evidence>
<evidence type="ECO:0000313" key="3">
    <source>
        <dbReference type="Proteomes" id="UP001300692"/>
    </source>
</evidence>
<dbReference type="PROSITE" id="PS51257">
    <property type="entry name" value="PROKAR_LIPOPROTEIN"/>
    <property type="match status" value="1"/>
</dbReference>
<dbReference type="EMBL" id="JAOYOD010000001">
    <property type="protein sequence ID" value="MCV9388896.1"/>
    <property type="molecule type" value="Genomic_DNA"/>
</dbReference>
<feature type="signal peptide" evidence="1">
    <location>
        <begin position="1"/>
        <end position="21"/>
    </location>
</feature>
<dbReference type="RefSeq" id="WP_264139789.1">
    <property type="nucleotide sequence ID" value="NZ_JAOYOD010000001.1"/>
</dbReference>
<keyword evidence="3" id="KW-1185">Reference proteome</keyword>
<organism evidence="2 3">
    <name type="scientific">Reichenbachiella ulvae</name>
    <dbReference type="NCBI Taxonomy" id="2980104"/>
    <lineage>
        <taxon>Bacteria</taxon>
        <taxon>Pseudomonadati</taxon>
        <taxon>Bacteroidota</taxon>
        <taxon>Cytophagia</taxon>
        <taxon>Cytophagales</taxon>
        <taxon>Reichenbachiellaceae</taxon>
        <taxon>Reichenbachiella</taxon>
    </lineage>
</organism>
<comment type="caution">
    <text evidence="2">The sequence shown here is derived from an EMBL/GenBank/DDBJ whole genome shotgun (WGS) entry which is preliminary data.</text>
</comment>
<keyword evidence="1" id="KW-0732">Signal</keyword>